<feature type="domain" description="RNase H type-1" evidence="1">
    <location>
        <begin position="190"/>
        <end position="318"/>
    </location>
</feature>
<protein>
    <recommendedName>
        <fullName evidence="1">RNase H type-1 domain-containing protein</fullName>
    </recommendedName>
</protein>
<evidence type="ECO:0000259" key="1">
    <source>
        <dbReference type="PROSITE" id="PS50879"/>
    </source>
</evidence>
<evidence type="ECO:0000313" key="3">
    <source>
        <dbReference type="RefSeq" id="XP_071900870.1"/>
    </source>
</evidence>
<keyword evidence="2" id="KW-1185">Reference proteome</keyword>
<organism evidence="2 3">
    <name type="scientific">Coffea arabica</name>
    <name type="common">Arabian coffee</name>
    <dbReference type="NCBI Taxonomy" id="13443"/>
    <lineage>
        <taxon>Eukaryota</taxon>
        <taxon>Viridiplantae</taxon>
        <taxon>Streptophyta</taxon>
        <taxon>Embryophyta</taxon>
        <taxon>Tracheophyta</taxon>
        <taxon>Spermatophyta</taxon>
        <taxon>Magnoliopsida</taxon>
        <taxon>eudicotyledons</taxon>
        <taxon>Gunneridae</taxon>
        <taxon>Pentapetalae</taxon>
        <taxon>asterids</taxon>
        <taxon>lamiids</taxon>
        <taxon>Gentianales</taxon>
        <taxon>Rubiaceae</taxon>
        <taxon>Ixoroideae</taxon>
        <taxon>Gardenieae complex</taxon>
        <taxon>Bertiereae - Coffeeae clade</taxon>
        <taxon>Coffeeae</taxon>
        <taxon>Coffea</taxon>
    </lineage>
</organism>
<reference evidence="3" key="2">
    <citation type="submission" date="2025-08" db="UniProtKB">
        <authorList>
            <consortium name="RefSeq"/>
        </authorList>
    </citation>
    <scope>IDENTIFICATION</scope>
    <source>
        <tissue evidence="3">Leaves</tissue>
    </source>
</reference>
<proteinExistence type="predicted"/>
<dbReference type="Proteomes" id="UP001652660">
    <property type="component" value="Chromosome 1c"/>
</dbReference>
<gene>
    <name evidence="3" type="primary">LOC140004622</name>
</gene>
<reference evidence="2" key="1">
    <citation type="journal article" date="2025" name="Foods">
        <title>Unveiling the Microbial Signatures of Arabica Coffee Cherries: Insights into Ripeness Specific Diversity, Functional Traits, and Implications for Quality and Safety.</title>
        <authorList>
            <consortium name="RefSeq"/>
            <person name="Tenea G.N."/>
            <person name="Cifuentes V."/>
            <person name="Reyes P."/>
            <person name="Cevallos-Vallejos M."/>
        </authorList>
    </citation>
    <scope>NUCLEOTIDE SEQUENCE [LARGE SCALE GENOMIC DNA]</scope>
</reference>
<dbReference type="InterPro" id="IPR026960">
    <property type="entry name" value="RVT-Znf"/>
</dbReference>
<name>A0ABM4U0R1_COFAR</name>
<accession>A0ABM4U0R1</accession>
<dbReference type="InterPro" id="IPR002156">
    <property type="entry name" value="RNaseH_domain"/>
</dbReference>
<dbReference type="CDD" id="cd06222">
    <property type="entry name" value="RNase_H_like"/>
    <property type="match status" value="1"/>
</dbReference>
<sequence length="356" mass="39608">MGSGPLCQRLQSVSDHLVRDFVLNGRWNQQLLRLWVPDDIVSEIVTKVAPVGSTDDRAVWALTESGDFSIASTYVLLGSQTPSSFMFDRVWHPVIPIKISFFMIRLLRDRLPLASSLGRLQVYGPSKCFCCLASQSESLDHVFAEGELAQFLWTFFGNGAGVSYRGQLLRRQTICDRILADVIGLFSRKFAGDFKLNRDGCSLGNPGISGGGGVLRDSSSAFLFGFSVPFGELTCLQVEIKALVFGVQQCRLRGFSWIRVEVDSLVLVNLLVRRFRCPWLVRLDLETLLAIQSLEWMVGHCYREMNQVADALAKVGTQSEGIILYTTQSELPRLARGALGLDRSQIPAIRTRAISH</sequence>
<dbReference type="SUPFAM" id="SSF53098">
    <property type="entry name" value="Ribonuclease H-like"/>
    <property type="match status" value="1"/>
</dbReference>
<evidence type="ECO:0000313" key="2">
    <source>
        <dbReference type="Proteomes" id="UP001652660"/>
    </source>
</evidence>
<dbReference type="Pfam" id="PF13456">
    <property type="entry name" value="RVT_3"/>
    <property type="match status" value="1"/>
</dbReference>
<dbReference type="InterPro" id="IPR044730">
    <property type="entry name" value="RNase_H-like_dom_plant"/>
</dbReference>
<dbReference type="Gene3D" id="3.30.420.10">
    <property type="entry name" value="Ribonuclease H-like superfamily/Ribonuclease H"/>
    <property type="match status" value="1"/>
</dbReference>
<dbReference type="GeneID" id="140004622"/>
<dbReference type="InterPro" id="IPR053151">
    <property type="entry name" value="RNase_H-like"/>
</dbReference>
<dbReference type="InterPro" id="IPR036397">
    <property type="entry name" value="RNaseH_sf"/>
</dbReference>
<dbReference type="PANTHER" id="PTHR47723:SF19">
    <property type="entry name" value="POLYNUCLEOTIDYL TRANSFERASE, RIBONUCLEASE H-LIKE SUPERFAMILY PROTEIN"/>
    <property type="match status" value="1"/>
</dbReference>
<dbReference type="Pfam" id="PF13966">
    <property type="entry name" value="zf-RVT"/>
    <property type="match status" value="1"/>
</dbReference>
<dbReference type="PROSITE" id="PS50879">
    <property type="entry name" value="RNASE_H_1"/>
    <property type="match status" value="1"/>
</dbReference>
<dbReference type="RefSeq" id="XP_071900870.1">
    <property type="nucleotide sequence ID" value="XM_072044769.1"/>
</dbReference>
<dbReference type="PANTHER" id="PTHR47723">
    <property type="entry name" value="OS05G0353850 PROTEIN"/>
    <property type="match status" value="1"/>
</dbReference>
<dbReference type="InterPro" id="IPR012337">
    <property type="entry name" value="RNaseH-like_sf"/>
</dbReference>